<evidence type="ECO:0000256" key="3">
    <source>
        <dbReference type="SAM" id="MobiDB-lite"/>
    </source>
</evidence>
<protein>
    <submittedName>
        <fullName evidence="6">Zf-HC2 domain-containing protein</fullName>
    </submittedName>
</protein>
<keyword evidence="4" id="KW-0472">Membrane</keyword>
<sequence>MSRPVEHTDVGAYALGLLEGGDKVVFEAHLAGCERCRRDLREFGEMGPLRRLLADVHPDAFLPVPRSPAPVLGWDRRPEPPFAVPNAPVAEPRPLPGGAAVHDLGAARRARDARERRGVRRASRALAAVAASAVLIVAGVAIGGGFEGSQGHGPSADLMLTGERHPATGTVRGVGEVTAAVALETRGWGSHVGIELRGVYGPLTCNLVVVGKDGRREVVGNWTVPEKGYGVPANPAPLVFHGGTSIPRERIDRFEVDTSDGRVLVTVPM</sequence>
<feature type="transmembrane region" description="Helical" evidence="4">
    <location>
        <begin position="125"/>
        <end position="146"/>
    </location>
</feature>
<keyword evidence="4" id="KW-1133">Transmembrane helix</keyword>
<dbReference type="Proteomes" id="UP001165378">
    <property type="component" value="Unassembled WGS sequence"/>
</dbReference>
<gene>
    <name evidence="6" type="ORF">LZ495_00950</name>
</gene>
<dbReference type="EMBL" id="JAKFHA010000001">
    <property type="protein sequence ID" value="MCF2525794.1"/>
    <property type="molecule type" value="Genomic_DNA"/>
</dbReference>
<feature type="region of interest" description="Disordered" evidence="3">
    <location>
        <begin position="88"/>
        <end position="107"/>
    </location>
</feature>
<evidence type="ECO:0000313" key="6">
    <source>
        <dbReference type="EMBL" id="MCF2525794.1"/>
    </source>
</evidence>
<reference evidence="6" key="1">
    <citation type="submission" date="2022-01" db="EMBL/GenBank/DDBJ databases">
        <title>Genome-Based Taxonomic Classification of the Phylum Actinobacteria.</title>
        <authorList>
            <person name="Gao Y."/>
        </authorList>
    </citation>
    <scope>NUCLEOTIDE SEQUENCE</scope>
    <source>
        <strain evidence="6">KLBMP 8922</strain>
    </source>
</reference>
<evidence type="ECO:0000256" key="2">
    <source>
        <dbReference type="ARBA" id="ARBA00023163"/>
    </source>
</evidence>
<proteinExistence type="predicted"/>
<dbReference type="InterPro" id="IPR027383">
    <property type="entry name" value="Znf_put"/>
</dbReference>
<keyword evidence="1" id="KW-0805">Transcription regulation</keyword>
<evidence type="ECO:0000259" key="5">
    <source>
        <dbReference type="Pfam" id="PF13490"/>
    </source>
</evidence>
<dbReference type="AlphaFoldDB" id="A0AA41U157"/>
<evidence type="ECO:0000256" key="4">
    <source>
        <dbReference type="SAM" id="Phobius"/>
    </source>
</evidence>
<dbReference type="Gene3D" id="1.10.10.1320">
    <property type="entry name" value="Anti-sigma factor, zinc-finger domain"/>
    <property type="match status" value="1"/>
</dbReference>
<dbReference type="Pfam" id="PF13490">
    <property type="entry name" value="zf-HC2"/>
    <property type="match status" value="1"/>
</dbReference>
<keyword evidence="7" id="KW-1185">Reference proteome</keyword>
<accession>A0AA41U157</accession>
<name>A0AA41U157_9ACTN</name>
<organism evidence="6 7">
    <name type="scientific">Yinghuangia soli</name>
    <dbReference type="NCBI Taxonomy" id="2908204"/>
    <lineage>
        <taxon>Bacteria</taxon>
        <taxon>Bacillati</taxon>
        <taxon>Actinomycetota</taxon>
        <taxon>Actinomycetes</taxon>
        <taxon>Kitasatosporales</taxon>
        <taxon>Streptomycetaceae</taxon>
        <taxon>Yinghuangia</taxon>
    </lineage>
</organism>
<evidence type="ECO:0000313" key="7">
    <source>
        <dbReference type="Proteomes" id="UP001165378"/>
    </source>
</evidence>
<keyword evidence="2" id="KW-0804">Transcription</keyword>
<dbReference type="InterPro" id="IPR041916">
    <property type="entry name" value="Anti_sigma_zinc_sf"/>
</dbReference>
<evidence type="ECO:0000256" key="1">
    <source>
        <dbReference type="ARBA" id="ARBA00023015"/>
    </source>
</evidence>
<comment type="caution">
    <text evidence="6">The sequence shown here is derived from an EMBL/GenBank/DDBJ whole genome shotgun (WGS) entry which is preliminary data.</text>
</comment>
<dbReference type="RefSeq" id="WP_235049821.1">
    <property type="nucleotide sequence ID" value="NZ_JAKFHA010000001.1"/>
</dbReference>
<keyword evidence="4" id="KW-0812">Transmembrane</keyword>
<feature type="domain" description="Putative zinc-finger" evidence="5">
    <location>
        <begin position="10"/>
        <end position="37"/>
    </location>
</feature>